<name>A0ABQ7GP03_DUNSA</name>
<feature type="compositionally biased region" description="Basic and acidic residues" evidence="1">
    <location>
        <begin position="158"/>
        <end position="172"/>
    </location>
</feature>
<sequence length="325" mass="37215">MQGLCSALAASGGCGSSHLSSFLNRHGFSTNLQVDSDNLRHCYKPPSWPKDRCPLSVIYLYCDPLKAVASHYRRGHAWHQSLKTCGKPRLREQLVQSAISEQEQRQQQQQQQRPPPPPRGDFQLSFHRFLKKDPEDPKVKEERSKQQKQQHDATIQQQRKDKEKRAEEEAKRKCGPGSVWANAHLALRKLFVHGLYGSDSLWIAEGWMLMAFPPSLEAYCELGIDLFGLQDHFHNWRAGADYEILMVRYEHIFDAPVARAMFWRICAPKNLTTAQVEELAAQWISSKKDRLSKVPDACCKSSMYSKLQEEMDQTPPFVVLPKLGS</sequence>
<feature type="region of interest" description="Disordered" evidence="1">
    <location>
        <begin position="98"/>
        <end position="173"/>
    </location>
</feature>
<accession>A0ABQ7GP03</accession>
<organism evidence="2 3">
    <name type="scientific">Dunaliella salina</name>
    <name type="common">Green alga</name>
    <name type="synonym">Protococcus salinus</name>
    <dbReference type="NCBI Taxonomy" id="3046"/>
    <lineage>
        <taxon>Eukaryota</taxon>
        <taxon>Viridiplantae</taxon>
        <taxon>Chlorophyta</taxon>
        <taxon>core chlorophytes</taxon>
        <taxon>Chlorophyceae</taxon>
        <taxon>CS clade</taxon>
        <taxon>Chlamydomonadales</taxon>
        <taxon>Dunaliellaceae</taxon>
        <taxon>Dunaliella</taxon>
    </lineage>
</organism>
<keyword evidence="3" id="KW-1185">Reference proteome</keyword>
<feature type="compositionally biased region" description="Basic and acidic residues" evidence="1">
    <location>
        <begin position="131"/>
        <end position="151"/>
    </location>
</feature>
<evidence type="ECO:0000256" key="1">
    <source>
        <dbReference type="SAM" id="MobiDB-lite"/>
    </source>
</evidence>
<evidence type="ECO:0000313" key="2">
    <source>
        <dbReference type="EMBL" id="KAF5836345.1"/>
    </source>
</evidence>
<protein>
    <submittedName>
        <fullName evidence="2">Uncharacterized protein</fullName>
    </submittedName>
</protein>
<reference evidence="2" key="1">
    <citation type="submission" date="2017-08" db="EMBL/GenBank/DDBJ databases">
        <authorList>
            <person name="Polle J.E."/>
            <person name="Barry K."/>
            <person name="Cushman J."/>
            <person name="Schmutz J."/>
            <person name="Tran D."/>
            <person name="Hathwaick L.T."/>
            <person name="Yim W.C."/>
            <person name="Jenkins J."/>
            <person name="Mckie-Krisberg Z.M."/>
            <person name="Prochnik S."/>
            <person name="Lindquist E."/>
            <person name="Dockter R.B."/>
            <person name="Adam C."/>
            <person name="Molina H."/>
            <person name="Bunkerborg J."/>
            <person name="Jin E."/>
            <person name="Buchheim M."/>
            <person name="Magnuson J."/>
        </authorList>
    </citation>
    <scope>NUCLEOTIDE SEQUENCE</scope>
    <source>
        <strain evidence="2">CCAP 19/18</strain>
    </source>
</reference>
<proteinExistence type="predicted"/>
<evidence type="ECO:0000313" key="3">
    <source>
        <dbReference type="Proteomes" id="UP000815325"/>
    </source>
</evidence>
<gene>
    <name evidence="2" type="ORF">DUNSADRAFT_6032</name>
</gene>
<dbReference type="Proteomes" id="UP000815325">
    <property type="component" value="Unassembled WGS sequence"/>
</dbReference>
<dbReference type="EMBL" id="MU069663">
    <property type="protein sequence ID" value="KAF5836345.1"/>
    <property type="molecule type" value="Genomic_DNA"/>
</dbReference>
<comment type="caution">
    <text evidence="2">The sequence shown here is derived from an EMBL/GenBank/DDBJ whole genome shotgun (WGS) entry which is preliminary data.</text>
</comment>